<dbReference type="AlphaFoldDB" id="A0A2W2AL97"/>
<dbReference type="InterPro" id="IPR027417">
    <property type="entry name" value="P-loop_NTPase"/>
</dbReference>
<dbReference type="RefSeq" id="WP_111198987.1">
    <property type="nucleotide sequence ID" value="NZ_QKVK01000006.1"/>
</dbReference>
<dbReference type="Proteomes" id="UP000248795">
    <property type="component" value="Unassembled WGS sequence"/>
</dbReference>
<keyword evidence="2" id="KW-1185">Reference proteome</keyword>
<dbReference type="SUPFAM" id="SSF53795">
    <property type="entry name" value="PEP carboxykinase-like"/>
    <property type="match status" value="1"/>
</dbReference>
<evidence type="ECO:0000313" key="1">
    <source>
        <dbReference type="EMBL" id="PZF76151.1"/>
    </source>
</evidence>
<proteinExistence type="predicted"/>
<organism evidence="1 2">
    <name type="scientific">Aestuariivirga litoralis</name>
    <dbReference type="NCBI Taxonomy" id="2650924"/>
    <lineage>
        <taxon>Bacteria</taxon>
        <taxon>Pseudomonadati</taxon>
        <taxon>Pseudomonadota</taxon>
        <taxon>Alphaproteobacteria</taxon>
        <taxon>Hyphomicrobiales</taxon>
        <taxon>Aestuariivirgaceae</taxon>
        <taxon>Aestuariivirga</taxon>
    </lineage>
</organism>
<sequence>MTDPRSLFDFAGILFAQAEPSGIVEHSCRIAEHTLRFRFAGRGLASRLLPAFGHLERAQPSAADLTILCWDDAAAGVSTPEPALAGTEQGVTFLDGPLRFAADHQTRRLEAYDASRGLALFRVPDHATLSSWEPGSPFLRILHWWSAGHGLQLVHGAAVGRPEGAVLLVGRGGSGKSTTALACIGSELNYLSDDYCLLQPGPWPMVHSLFSSGKADGNSIARLPLLSPAFAAGLKDPGGKSIIFLAEHCPAALQRAAPLRAVVVPMIVPGNGCTAEPLGRAEALRALAPSTLFQLPGERAKSFGAITAVLRELPCWRLRVGGDPSRAAGELLGIIHHRAVQHAG</sequence>
<reference evidence="2" key="1">
    <citation type="submission" date="2018-06" db="EMBL/GenBank/DDBJ databases">
        <title>Aestuariibacter litoralis strain KCTC 52945T.</title>
        <authorList>
            <person name="Li X."/>
            <person name="Salam N."/>
            <person name="Li J.-L."/>
            <person name="Chen Y.-M."/>
            <person name="Yang Z.-W."/>
            <person name="Zhang L.-Y."/>
            <person name="Han M.-X."/>
            <person name="Xiao M."/>
            <person name="Li W.-J."/>
        </authorList>
    </citation>
    <scope>NUCLEOTIDE SEQUENCE [LARGE SCALE GENOMIC DNA]</scope>
    <source>
        <strain evidence="2">KCTC 52945</strain>
    </source>
</reference>
<dbReference type="Gene3D" id="3.40.50.300">
    <property type="entry name" value="P-loop containing nucleotide triphosphate hydrolases"/>
    <property type="match status" value="1"/>
</dbReference>
<evidence type="ECO:0000313" key="2">
    <source>
        <dbReference type="Proteomes" id="UP000248795"/>
    </source>
</evidence>
<name>A0A2W2AL97_9HYPH</name>
<evidence type="ECO:0008006" key="3">
    <source>
        <dbReference type="Google" id="ProtNLM"/>
    </source>
</evidence>
<comment type="caution">
    <text evidence="1">The sequence shown here is derived from an EMBL/GenBank/DDBJ whole genome shotgun (WGS) entry which is preliminary data.</text>
</comment>
<gene>
    <name evidence="1" type="ORF">DK847_13145</name>
</gene>
<dbReference type="EMBL" id="QKVK01000006">
    <property type="protein sequence ID" value="PZF76151.1"/>
    <property type="molecule type" value="Genomic_DNA"/>
</dbReference>
<protein>
    <recommendedName>
        <fullName evidence="3">Serine kinase</fullName>
    </recommendedName>
</protein>
<accession>A0A2W2AL97</accession>